<evidence type="ECO:0000256" key="2">
    <source>
        <dbReference type="SAM" id="Phobius"/>
    </source>
</evidence>
<name>A0A7S4VFP9_9DINO</name>
<feature type="transmembrane region" description="Helical" evidence="2">
    <location>
        <begin position="145"/>
        <end position="165"/>
    </location>
</feature>
<feature type="transmembrane region" description="Helical" evidence="2">
    <location>
        <begin position="102"/>
        <end position="124"/>
    </location>
</feature>
<proteinExistence type="predicted"/>
<feature type="transmembrane region" description="Helical" evidence="2">
    <location>
        <begin position="20"/>
        <end position="40"/>
    </location>
</feature>
<feature type="region of interest" description="Disordered" evidence="1">
    <location>
        <begin position="274"/>
        <end position="299"/>
    </location>
</feature>
<keyword evidence="2" id="KW-0472">Membrane</keyword>
<feature type="transmembrane region" description="Helical" evidence="2">
    <location>
        <begin position="171"/>
        <end position="187"/>
    </location>
</feature>
<feature type="transmembrane region" description="Helical" evidence="2">
    <location>
        <begin position="369"/>
        <end position="389"/>
    </location>
</feature>
<accession>A0A7S4VFP9</accession>
<feature type="transmembrane region" description="Helical" evidence="2">
    <location>
        <begin position="305"/>
        <end position="326"/>
    </location>
</feature>
<sequence length="1041" mass="112159">MMNAIAHVAVGLLLRTFDLVAIGACGYGSLALVCSLWVLFYRPVLIHFAHSSGFETDFFGLVAFLAVGGSMLAAAGIAGVHLEVGLDWLGDEPQYLARARAAVQSVGLWLGVIWMACLCTQLLVHLSGLEEQALGVVACSPASPTAKWLAAYLVTLAFVMLPMLAQGGRNHVFPMFLSIIAFSLLPIGMRAARAMKEHTRQTGKRRVMWGWSAMVTSIMFIQFNLRHLDAAGRGALTAHDEPMVAQLQMLGLLAIFNALPTLWAGAVMTFQETEDEEEQEAAQKEEAGGTSSGTALADAPSGDKVIPAVALYLILGTALMACTAALDTTLSVGAVAWSLGEGFACMLLLLAMSLPLVTFHESGVYGTPVLVSIMALALMAVFTLLYKFISPSSSWLAALLQATSVLSVFAFALLAVHWLVCSFLSTLLFRRLWAKLPPKLGAPQGVAAESAWISELARAGAGGVPVLVQGDRAQMLHLSLPLQAPGYMSMAKNPQLMLHWLTALIGLPNYRTTGMPFWNPYNPLVSTFGGDPPGVDRELADAILRLAFPGMVLQAWQILIVYVSFSSEALWDESLSHHDLPDELIKMDLRSGRLWQLFQSWIGGWSWYYLVVTIGNFAMVFGVMLAWSLTEVRGRKLWCTVDIVMTGAAILVKLQGLLKSTELIQLGALSLHWKLSWTAVICLQNAAPLILFKTNYYQRAATSVLKQAILSGCAPAAANLLTVAAADLRGSMELDTRLLDSGFVKFFGTMLSKVLSIAGSHATPMSQLVFWGQLVVAIATPVSGHMVRMLRLCAVAEELEEQSRGGAAVAVLAPAPYLAPQPDGPPPSDRPGAGEPLLGAREEQDGISLHVVQERARCGPNNARLVFAQRYHAEVEVPKDTWAAWTLSVAVKDGDEVLERYHVAGETMGSLGPSQAVLDLTNFCREENTAPSWQFSQRTYLPGPGKLLSGSGSVPCHQAKRSDGGLAAGDLVTVQARVPSGERFRVVQLVLTVHARTRECKPSSVGGLSQQLLQEGADPKETIKKLLSPRELYSQLERIGA</sequence>
<feature type="transmembrane region" description="Helical" evidence="2">
    <location>
        <begin position="61"/>
        <end position="82"/>
    </location>
</feature>
<feature type="compositionally biased region" description="Pro residues" evidence="1">
    <location>
        <begin position="818"/>
        <end position="829"/>
    </location>
</feature>
<feature type="transmembrane region" description="Helical" evidence="2">
    <location>
        <begin position="207"/>
        <end position="225"/>
    </location>
</feature>
<feature type="transmembrane region" description="Helical" evidence="2">
    <location>
        <begin position="409"/>
        <end position="429"/>
    </location>
</feature>
<organism evidence="3">
    <name type="scientific">Alexandrium monilatum</name>
    <dbReference type="NCBI Taxonomy" id="311494"/>
    <lineage>
        <taxon>Eukaryota</taxon>
        <taxon>Sar</taxon>
        <taxon>Alveolata</taxon>
        <taxon>Dinophyceae</taxon>
        <taxon>Gonyaulacales</taxon>
        <taxon>Pyrocystaceae</taxon>
        <taxon>Alexandrium</taxon>
    </lineage>
</organism>
<feature type="transmembrane region" description="Helical" evidence="2">
    <location>
        <begin position="607"/>
        <end position="630"/>
    </location>
</feature>
<feature type="region of interest" description="Disordered" evidence="1">
    <location>
        <begin position="818"/>
        <end position="838"/>
    </location>
</feature>
<evidence type="ECO:0000256" key="1">
    <source>
        <dbReference type="SAM" id="MobiDB-lite"/>
    </source>
</evidence>
<feature type="transmembrane region" description="Helical" evidence="2">
    <location>
        <begin position="245"/>
        <end position="264"/>
    </location>
</feature>
<dbReference type="EMBL" id="HBNR01068942">
    <property type="protein sequence ID" value="CAE4642635.1"/>
    <property type="molecule type" value="Transcribed_RNA"/>
</dbReference>
<dbReference type="AlphaFoldDB" id="A0A7S4VFP9"/>
<protein>
    <submittedName>
        <fullName evidence="3">Uncharacterized protein</fullName>
    </submittedName>
</protein>
<keyword evidence="2" id="KW-1133">Transmembrane helix</keyword>
<feature type="transmembrane region" description="Helical" evidence="2">
    <location>
        <begin position="332"/>
        <end position="357"/>
    </location>
</feature>
<reference evidence="3" key="1">
    <citation type="submission" date="2021-01" db="EMBL/GenBank/DDBJ databases">
        <authorList>
            <person name="Corre E."/>
            <person name="Pelletier E."/>
            <person name="Niang G."/>
            <person name="Scheremetjew M."/>
            <person name="Finn R."/>
            <person name="Kale V."/>
            <person name="Holt S."/>
            <person name="Cochrane G."/>
            <person name="Meng A."/>
            <person name="Brown T."/>
            <person name="Cohen L."/>
        </authorList>
    </citation>
    <scope>NUCLEOTIDE SEQUENCE</scope>
    <source>
        <strain evidence="3">CCMP3105</strain>
    </source>
</reference>
<gene>
    <name evidence="3" type="ORF">AMON00008_LOCUS48815</name>
</gene>
<evidence type="ECO:0000313" key="3">
    <source>
        <dbReference type="EMBL" id="CAE4642635.1"/>
    </source>
</evidence>
<keyword evidence="2" id="KW-0812">Transmembrane</keyword>